<reference evidence="2" key="1">
    <citation type="submission" date="2021-12" db="EMBL/GenBank/DDBJ databases">
        <title>Curvularia clavata genome.</title>
        <authorList>
            <person name="Cao Y."/>
        </authorList>
    </citation>
    <scope>NUCLEOTIDE SEQUENCE</scope>
    <source>
        <strain evidence="2">Yc1106</strain>
    </source>
</reference>
<dbReference type="EMBL" id="CP089276">
    <property type="protein sequence ID" value="USP76698.1"/>
    <property type="molecule type" value="Genomic_DNA"/>
</dbReference>
<evidence type="ECO:0000313" key="3">
    <source>
        <dbReference type="Proteomes" id="UP001056012"/>
    </source>
</evidence>
<keyword evidence="3" id="KW-1185">Reference proteome</keyword>
<feature type="compositionally biased region" description="Polar residues" evidence="1">
    <location>
        <begin position="438"/>
        <end position="458"/>
    </location>
</feature>
<protein>
    <submittedName>
        <fullName evidence="2">Uncharacterized protein</fullName>
    </submittedName>
</protein>
<dbReference type="Proteomes" id="UP001056012">
    <property type="component" value="Chromosome 3"/>
</dbReference>
<evidence type="ECO:0000256" key="1">
    <source>
        <dbReference type="SAM" id="MobiDB-lite"/>
    </source>
</evidence>
<name>A0A9Q8ZAB3_CURCL</name>
<evidence type="ECO:0000313" key="2">
    <source>
        <dbReference type="EMBL" id="USP76698.1"/>
    </source>
</evidence>
<gene>
    <name evidence="2" type="ORF">yc1106_03972</name>
</gene>
<proteinExistence type="predicted"/>
<sequence>MSRSVELGRAVLAVPTINHELWLTTLITILPEQNATYLAQLTPVKCLEFLSSGVPWVHRGNDMHMDLRINLYNEALPCAQLQDLTNAVLRAPIWNQLMLRPSFPARDIADPGTVRLDIGHAVTDGRETEQKRHRLFSNVPASDVRPPDRVVSVALQSIHLSMDILETIPLRRPIPRRSNSYPSRQEAAKPEVGDTATTLFDPESTEDSPHCDALKPTVLALNRKRKRPVIHTPPNHLPLSDRALSQTDLRTMVESALRLTIRGTVNKPHNSCKIKASTFRSGLADIAPALWRGGFLDALYQRAQLMPTITQSLFQTVFVKSMSISLKCKMESISDVMRMNQQAKDREQEYEIQPCVTRTKSSIAAQLWNHSQKILLQDPVPPTQACVASDLEQLDSDSDDMLAEEHDEWFENMPKFNDGDNVLSNSSGTIDDGCTLPPTMSTTNSDKHSVQTYQQSSGKPILGTDPLEFDEELLFDSSLQRVVSTSDTP</sequence>
<organism evidence="2 3">
    <name type="scientific">Curvularia clavata</name>
    <dbReference type="NCBI Taxonomy" id="95742"/>
    <lineage>
        <taxon>Eukaryota</taxon>
        <taxon>Fungi</taxon>
        <taxon>Dikarya</taxon>
        <taxon>Ascomycota</taxon>
        <taxon>Pezizomycotina</taxon>
        <taxon>Dothideomycetes</taxon>
        <taxon>Pleosporomycetidae</taxon>
        <taxon>Pleosporales</taxon>
        <taxon>Pleosporineae</taxon>
        <taxon>Pleosporaceae</taxon>
        <taxon>Curvularia</taxon>
    </lineage>
</organism>
<accession>A0A9Q8ZAB3</accession>
<dbReference type="VEuPathDB" id="FungiDB:yc1106_03972"/>
<dbReference type="AlphaFoldDB" id="A0A9Q8ZAB3"/>
<feature type="region of interest" description="Disordered" evidence="1">
    <location>
        <begin position="416"/>
        <end position="465"/>
    </location>
</feature>
<feature type="region of interest" description="Disordered" evidence="1">
    <location>
        <begin position="176"/>
        <end position="211"/>
    </location>
</feature>
<dbReference type="OrthoDB" id="4187154at2759"/>